<evidence type="ECO:0000313" key="2">
    <source>
        <dbReference type="EMBL" id="KAF2113607.1"/>
    </source>
</evidence>
<evidence type="ECO:0000313" key="3">
    <source>
        <dbReference type="Proteomes" id="UP000799770"/>
    </source>
</evidence>
<protein>
    <submittedName>
        <fullName evidence="2">Uncharacterized protein</fullName>
    </submittedName>
</protein>
<evidence type="ECO:0000256" key="1">
    <source>
        <dbReference type="SAM" id="MobiDB-lite"/>
    </source>
</evidence>
<accession>A0A6A5Z3Z3</accession>
<dbReference type="EMBL" id="ML977327">
    <property type="protein sequence ID" value="KAF2113607.1"/>
    <property type="molecule type" value="Genomic_DNA"/>
</dbReference>
<dbReference type="Proteomes" id="UP000799770">
    <property type="component" value="Unassembled WGS sequence"/>
</dbReference>
<dbReference type="AlphaFoldDB" id="A0A6A5Z3Z3"/>
<proteinExistence type="predicted"/>
<reference evidence="2" key="1">
    <citation type="journal article" date="2020" name="Stud. Mycol.">
        <title>101 Dothideomycetes genomes: a test case for predicting lifestyles and emergence of pathogens.</title>
        <authorList>
            <person name="Haridas S."/>
            <person name="Albert R."/>
            <person name="Binder M."/>
            <person name="Bloem J."/>
            <person name="Labutti K."/>
            <person name="Salamov A."/>
            <person name="Andreopoulos B."/>
            <person name="Baker S."/>
            <person name="Barry K."/>
            <person name="Bills G."/>
            <person name="Bluhm B."/>
            <person name="Cannon C."/>
            <person name="Castanera R."/>
            <person name="Culley D."/>
            <person name="Daum C."/>
            <person name="Ezra D."/>
            <person name="Gonzalez J."/>
            <person name="Henrissat B."/>
            <person name="Kuo A."/>
            <person name="Liang C."/>
            <person name="Lipzen A."/>
            <person name="Lutzoni F."/>
            <person name="Magnuson J."/>
            <person name="Mondo S."/>
            <person name="Nolan M."/>
            <person name="Ohm R."/>
            <person name="Pangilinan J."/>
            <person name="Park H.-J."/>
            <person name="Ramirez L."/>
            <person name="Alfaro M."/>
            <person name="Sun H."/>
            <person name="Tritt A."/>
            <person name="Yoshinaga Y."/>
            <person name="Zwiers L.-H."/>
            <person name="Turgeon B."/>
            <person name="Goodwin S."/>
            <person name="Spatafora J."/>
            <person name="Crous P."/>
            <person name="Grigoriev I."/>
        </authorList>
    </citation>
    <scope>NUCLEOTIDE SEQUENCE</scope>
    <source>
        <strain evidence="2">CBS 627.86</strain>
    </source>
</reference>
<organism evidence="2 3">
    <name type="scientific">Lophiotrema nucula</name>
    <dbReference type="NCBI Taxonomy" id="690887"/>
    <lineage>
        <taxon>Eukaryota</taxon>
        <taxon>Fungi</taxon>
        <taxon>Dikarya</taxon>
        <taxon>Ascomycota</taxon>
        <taxon>Pezizomycotina</taxon>
        <taxon>Dothideomycetes</taxon>
        <taxon>Pleosporomycetidae</taxon>
        <taxon>Pleosporales</taxon>
        <taxon>Lophiotremataceae</taxon>
        <taxon>Lophiotrema</taxon>
    </lineage>
</organism>
<feature type="compositionally biased region" description="Polar residues" evidence="1">
    <location>
        <begin position="84"/>
        <end position="94"/>
    </location>
</feature>
<sequence>MILKERKLNWNVSVGQDLFLPQSPVFFLWLSVTRDNTTLDSSTSGYFNISRQETAPSSIISTGSTSFASALTSSIEMPTTLTKTDAANSTSTVVTPPATDSDGNGSGHRRDVGIGVGVGLGTPALAVAVANILLLARQEGQTENIRVTAKRAWDQPECVALGRK</sequence>
<name>A0A6A5Z3Z3_9PLEO</name>
<gene>
    <name evidence="2" type="ORF">BDV96DRAFT_115192</name>
</gene>
<keyword evidence="3" id="KW-1185">Reference proteome</keyword>
<feature type="region of interest" description="Disordered" evidence="1">
    <location>
        <begin position="84"/>
        <end position="108"/>
    </location>
</feature>